<dbReference type="RefSeq" id="WP_203570130.1">
    <property type="nucleotide sequence ID" value="NZ_WOFE01000001.1"/>
</dbReference>
<evidence type="ECO:0000313" key="3">
    <source>
        <dbReference type="EMBL" id="MBM5570857.1"/>
    </source>
</evidence>
<sequence length="64" mass="6889">MNNVGGFDRILRVVLGVLLILATALGFIGAWGWVGVVPLVTGLLRSCPLYKLFGFNTCPVKKVD</sequence>
<keyword evidence="1" id="KW-0472">Membrane</keyword>
<keyword evidence="1" id="KW-1133">Transmembrane helix</keyword>
<dbReference type="InterPro" id="IPR021309">
    <property type="entry name" value="YgaP-like_TM"/>
</dbReference>
<dbReference type="Pfam" id="PF11127">
    <property type="entry name" value="YgaP-like_TM"/>
    <property type="match status" value="1"/>
</dbReference>
<dbReference type="Proteomes" id="UP001195660">
    <property type="component" value="Unassembled WGS sequence"/>
</dbReference>
<feature type="transmembrane region" description="Helical" evidence="1">
    <location>
        <begin position="12"/>
        <end position="34"/>
    </location>
</feature>
<evidence type="ECO:0000256" key="1">
    <source>
        <dbReference type="SAM" id="Phobius"/>
    </source>
</evidence>
<feature type="domain" description="Inner membrane protein YgaP-like transmembrane" evidence="2">
    <location>
        <begin position="1"/>
        <end position="60"/>
    </location>
</feature>
<organism evidence="3 4">
    <name type="scientific">Deefgea chitinilytica</name>
    <dbReference type="NCBI Taxonomy" id="570276"/>
    <lineage>
        <taxon>Bacteria</taxon>
        <taxon>Pseudomonadati</taxon>
        <taxon>Pseudomonadota</taxon>
        <taxon>Betaproteobacteria</taxon>
        <taxon>Neisseriales</taxon>
        <taxon>Chitinibacteraceae</taxon>
        <taxon>Deefgea</taxon>
    </lineage>
</organism>
<protein>
    <submittedName>
        <fullName evidence="3">DUF2892 domain-containing protein</fullName>
    </submittedName>
</protein>
<proteinExistence type="predicted"/>
<gene>
    <name evidence="3" type="ORF">GM173_04600</name>
</gene>
<evidence type="ECO:0000313" key="4">
    <source>
        <dbReference type="Proteomes" id="UP001195660"/>
    </source>
</evidence>
<evidence type="ECO:0000259" key="2">
    <source>
        <dbReference type="Pfam" id="PF11127"/>
    </source>
</evidence>
<dbReference type="EMBL" id="WOFE01000001">
    <property type="protein sequence ID" value="MBM5570857.1"/>
    <property type="molecule type" value="Genomic_DNA"/>
</dbReference>
<reference evidence="3 4" key="1">
    <citation type="submission" date="2019-11" db="EMBL/GenBank/DDBJ databases">
        <title>Novel Deefgea species.</title>
        <authorList>
            <person name="Han J.-H."/>
        </authorList>
    </citation>
    <scope>NUCLEOTIDE SEQUENCE [LARGE SCALE GENOMIC DNA]</scope>
    <source>
        <strain evidence="3 4">LMG 24817</strain>
    </source>
</reference>
<comment type="caution">
    <text evidence="3">The sequence shown here is derived from an EMBL/GenBank/DDBJ whole genome shotgun (WGS) entry which is preliminary data.</text>
</comment>
<keyword evidence="1" id="KW-0812">Transmembrane</keyword>
<name>A0ABS2C9N9_9NEIS</name>
<keyword evidence="4" id="KW-1185">Reference proteome</keyword>
<accession>A0ABS2C9N9</accession>